<protein>
    <submittedName>
        <fullName evidence="2">Uncharacterized protein</fullName>
    </submittedName>
</protein>
<evidence type="ECO:0000313" key="2">
    <source>
        <dbReference type="EMBL" id="RDB25727.1"/>
    </source>
</evidence>
<comment type="caution">
    <text evidence="2">The sequence shown here is derived from an EMBL/GenBank/DDBJ whole genome shotgun (WGS) entry which is preliminary data.</text>
</comment>
<reference evidence="2" key="1">
    <citation type="submission" date="2018-04" db="EMBL/GenBank/DDBJ databases">
        <title>Whole genome sequencing of Hypsizygus marmoreus.</title>
        <authorList>
            <person name="Choi I.-G."/>
            <person name="Min B."/>
            <person name="Kim J.-G."/>
            <person name="Kim S."/>
            <person name="Oh Y.-L."/>
            <person name="Kong W.-S."/>
            <person name="Park H."/>
            <person name="Jeong J."/>
            <person name="Song E.-S."/>
        </authorList>
    </citation>
    <scope>NUCLEOTIDE SEQUENCE [LARGE SCALE GENOMIC DNA]</scope>
    <source>
        <strain evidence="2">51987-8</strain>
    </source>
</reference>
<dbReference type="InParanoid" id="A0A369JYX4"/>
<organism evidence="2 3">
    <name type="scientific">Hypsizygus marmoreus</name>
    <name type="common">White beech mushroom</name>
    <name type="synonym">Agaricus marmoreus</name>
    <dbReference type="NCBI Taxonomy" id="39966"/>
    <lineage>
        <taxon>Eukaryota</taxon>
        <taxon>Fungi</taxon>
        <taxon>Dikarya</taxon>
        <taxon>Basidiomycota</taxon>
        <taxon>Agaricomycotina</taxon>
        <taxon>Agaricomycetes</taxon>
        <taxon>Agaricomycetidae</taxon>
        <taxon>Agaricales</taxon>
        <taxon>Tricholomatineae</taxon>
        <taxon>Lyophyllaceae</taxon>
        <taxon>Hypsizygus</taxon>
    </lineage>
</organism>
<sequence>MIDESRAWSSASAHIKNVGPETDLQRDFECQSFALKKESKPQLTRALQVNVHSEHVTTFPTLLQAHLHPAQIPHSNTVDLDLDSKT</sequence>
<gene>
    <name evidence="2" type="ORF">Hypma_006926</name>
</gene>
<proteinExistence type="predicted"/>
<dbReference type="EMBL" id="LUEZ02000040">
    <property type="protein sequence ID" value="RDB25727.1"/>
    <property type="molecule type" value="Genomic_DNA"/>
</dbReference>
<feature type="region of interest" description="Disordered" evidence="1">
    <location>
        <begin position="1"/>
        <end position="21"/>
    </location>
</feature>
<accession>A0A369JYX4</accession>
<evidence type="ECO:0000313" key="3">
    <source>
        <dbReference type="Proteomes" id="UP000076154"/>
    </source>
</evidence>
<keyword evidence="3" id="KW-1185">Reference proteome</keyword>
<dbReference type="Proteomes" id="UP000076154">
    <property type="component" value="Unassembled WGS sequence"/>
</dbReference>
<evidence type="ECO:0000256" key="1">
    <source>
        <dbReference type="SAM" id="MobiDB-lite"/>
    </source>
</evidence>
<name>A0A369JYX4_HYPMA</name>
<dbReference type="AlphaFoldDB" id="A0A369JYX4"/>